<accession>A0A4R3L8M1</accession>
<dbReference type="Gene3D" id="3.50.50.60">
    <property type="entry name" value="FAD/NAD(P)-binding domain"/>
    <property type="match status" value="1"/>
</dbReference>
<gene>
    <name evidence="2" type="ORF">EDC36_11438</name>
    <name evidence="3" type="ORF">Tigna_02042</name>
</gene>
<evidence type="ECO:0000313" key="2">
    <source>
        <dbReference type="EMBL" id="TCS95400.1"/>
    </source>
</evidence>
<protein>
    <submittedName>
        <fullName evidence="3">HpnE: squalene-associated FAD-dependent desaturase</fullName>
    </submittedName>
    <submittedName>
        <fullName evidence="2">Putative NAD/FAD-binding protein</fullName>
    </submittedName>
</protein>
<reference evidence="2 4" key="1">
    <citation type="submission" date="2019-03" db="EMBL/GenBank/DDBJ databases">
        <title>Genomic Encyclopedia of Type Strains, Phase IV (KMG-IV): sequencing the most valuable type-strain genomes for metagenomic binning, comparative biology and taxonomic classification.</title>
        <authorList>
            <person name="Goeker M."/>
        </authorList>
    </citation>
    <scope>NUCLEOTIDE SEQUENCE [LARGE SCALE GENOMIC DNA]</scope>
    <source>
        <strain evidence="2 4">DSM 12034</strain>
    </source>
</reference>
<dbReference type="GO" id="GO:0016491">
    <property type="term" value="F:oxidoreductase activity"/>
    <property type="evidence" value="ECO:0007669"/>
    <property type="project" value="InterPro"/>
</dbReference>
<reference evidence="3 5" key="2">
    <citation type="submission" date="2019-07" db="EMBL/GenBank/DDBJ databases">
        <title>Tepidimonas ignava SPS-1037 draft genome.</title>
        <authorList>
            <person name="Da Costa M.S."/>
            <person name="Froufe H.J.C."/>
            <person name="Egas C."/>
            <person name="Albuquerque L."/>
        </authorList>
    </citation>
    <scope>NUCLEOTIDE SEQUENCE [LARGE SCALE GENOMIC DNA]</scope>
    <source>
        <strain evidence="3 5">SPS-1037</strain>
    </source>
</reference>
<dbReference type="PANTHER" id="PTHR42923">
    <property type="entry name" value="PROTOPORPHYRINOGEN OXIDASE"/>
    <property type="match status" value="1"/>
</dbReference>
<dbReference type="SUPFAM" id="SSF51905">
    <property type="entry name" value="FAD/NAD(P)-binding domain"/>
    <property type="match status" value="1"/>
</dbReference>
<dbReference type="AlphaFoldDB" id="A0A4R3L8M1"/>
<dbReference type="Proteomes" id="UP000315577">
    <property type="component" value="Unassembled WGS sequence"/>
</dbReference>
<dbReference type="Proteomes" id="UP000295536">
    <property type="component" value="Unassembled WGS sequence"/>
</dbReference>
<organism evidence="2 4">
    <name type="scientific">Tepidimonas ignava</name>
    <dbReference type="NCBI Taxonomy" id="114249"/>
    <lineage>
        <taxon>Bacteria</taxon>
        <taxon>Pseudomonadati</taxon>
        <taxon>Pseudomonadota</taxon>
        <taxon>Betaproteobacteria</taxon>
        <taxon>Burkholderiales</taxon>
        <taxon>Tepidimonas</taxon>
    </lineage>
</organism>
<dbReference type="InterPro" id="IPR050464">
    <property type="entry name" value="Zeta_carotene_desat/Oxidored"/>
</dbReference>
<dbReference type="Gene3D" id="1.10.405.20">
    <property type="match status" value="1"/>
</dbReference>
<proteinExistence type="predicted"/>
<sequence>MRVAIIGSGISGLAAAWRLHRSAQVWLFEAAPTFGGHTRTVDVTLPDHRGRPLTHPVDTGFLVFNHRTYPGLTALLAQLQVPTAPASMSFSVRVPATAGHPALEWGGASLATVFADKRNLLRPRFWAMLADIARFNRLGTALALGDHGAAPWDEPLGAFLRRHRFSTALRDWYLLPMLGSIWSCPTERMLDFPVGMLMRFCHNHGLLQINDRPTWYTVAGGARQYVQRIVARLPHAHARTPVRRIVRDDFGVTVHTDTGAARFDAVVLATHTDQALALLASPSPQERAVLGAIRYQRNHAVLHTDTSVMPRRRSVWSAWNYEHTPHAAGRGHVCLHYWLNALQPLPFAQPVIESLNPQGPIDPRRVLDTFTFEHPVLDHAAVAAQRQLPHLQGHARTWYAGAWAGYGFHEDGLQAGYAAADACLAALGRLRAAA</sequence>
<evidence type="ECO:0000259" key="1">
    <source>
        <dbReference type="Pfam" id="PF01593"/>
    </source>
</evidence>
<evidence type="ECO:0000313" key="5">
    <source>
        <dbReference type="Proteomes" id="UP000315577"/>
    </source>
</evidence>
<dbReference type="Gene3D" id="3.30.70.1990">
    <property type="match status" value="1"/>
</dbReference>
<comment type="caution">
    <text evidence="2">The sequence shown here is derived from an EMBL/GenBank/DDBJ whole genome shotgun (WGS) entry which is preliminary data.</text>
</comment>
<dbReference type="OrthoDB" id="20837at2"/>
<dbReference type="RefSeq" id="WP_132963276.1">
    <property type="nucleotide sequence ID" value="NZ_SMAH01000014.1"/>
</dbReference>
<dbReference type="InterPro" id="IPR002937">
    <property type="entry name" value="Amino_oxidase"/>
</dbReference>
<dbReference type="EMBL" id="VJNC01000014">
    <property type="protein sequence ID" value="TSE20013.1"/>
    <property type="molecule type" value="Genomic_DNA"/>
</dbReference>
<dbReference type="PANTHER" id="PTHR42923:SF17">
    <property type="entry name" value="AMINE OXIDASE DOMAIN-CONTAINING PROTEIN"/>
    <property type="match status" value="1"/>
</dbReference>
<dbReference type="EMBL" id="SMAH01000014">
    <property type="protein sequence ID" value="TCS95400.1"/>
    <property type="molecule type" value="Genomic_DNA"/>
</dbReference>
<dbReference type="InterPro" id="IPR036188">
    <property type="entry name" value="FAD/NAD-bd_sf"/>
</dbReference>
<evidence type="ECO:0000313" key="3">
    <source>
        <dbReference type="EMBL" id="TSE20013.1"/>
    </source>
</evidence>
<feature type="domain" description="Amine oxidase" evidence="1">
    <location>
        <begin position="10"/>
        <end position="295"/>
    </location>
</feature>
<name>A0A4R3L8M1_9BURK</name>
<dbReference type="Pfam" id="PF01593">
    <property type="entry name" value="Amino_oxidase"/>
    <property type="match status" value="1"/>
</dbReference>
<keyword evidence="5" id="KW-1185">Reference proteome</keyword>
<evidence type="ECO:0000313" key="4">
    <source>
        <dbReference type="Proteomes" id="UP000295536"/>
    </source>
</evidence>